<dbReference type="InterPro" id="IPR011990">
    <property type="entry name" value="TPR-like_helical_dom_sf"/>
</dbReference>
<dbReference type="Gene3D" id="1.10.10.10">
    <property type="entry name" value="Winged helix-like DNA-binding domain superfamily/Winged helix DNA-binding domain"/>
    <property type="match status" value="1"/>
</dbReference>
<dbReference type="AlphaFoldDB" id="A0A2S1T138"/>
<dbReference type="InterPro" id="IPR027417">
    <property type="entry name" value="P-loop_NTPase"/>
</dbReference>
<dbReference type="OrthoDB" id="134985at2"/>
<protein>
    <submittedName>
        <fullName evidence="6">Helix-turn-helix transcriptional regulator</fullName>
    </submittedName>
</protein>
<dbReference type="PROSITE" id="PS50043">
    <property type="entry name" value="HTH_LUXR_2"/>
    <property type="match status" value="1"/>
</dbReference>
<dbReference type="SMART" id="SM00421">
    <property type="entry name" value="HTH_LUXR"/>
    <property type="match status" value="1"/>
</dbReference>
<dbReference type="SMART" id="SM00382">
    <property type="entry name" value="AAA"/>
    <property type="match status" value="1"/>
</dbReference>
<evidence type="ECO:0000256" key="4">
    <source>
        <dbReference type="SAM" id="MobiDB-lite"/>
    </source>
</evidence>
<dbReference type="KEGG" id="stir:DDW44_28975"/>
<evidence type="ECO:0000256" key="1">
    <source>
        <dbReference type="ARBA" id="ARBA00023015"/>
    </source>
</evidence>
<sequence length="925" mass="96252">MAEDAQLHPSGDPLLAAKFAVPAVPPAFVARQRLLDRLAEGARGPLTVITGPAGAGKTTLAASWREADLAPGPVVWLTVESDDNAPGVFWAYVLGAFRYHRVPLPDGVGSPSSADNVDHSLIVRLAGALAQLPEPVVLVLDGLEHAGGHGIAAELDFVLAHAGPSLRLVLIGRVDPALPLHRYRAEARVCEIRGSELAFTPRETAQLLRCHGLTPSRESVGVLTERTQGWAAGLRLCALAMQRAEDAEHFAQSFAASQNAVSDYLTAEVLAAQPAATQDLLVRTSILSHVHPGLADALTGRDDGARILGGLVRDNAFVEPIGDTSWYRCHPLFAEVLRAHLRSRSPALAAPLHREAACWLGAHDRLTDAIEHAAAADDWPYAAGLLVDRLATGRLLTGPEGPRLERLFSSMPDGLPGTAPALAAAACALARGDAAAGRKHLAGARPGRDAAPEVLLTRALLGLLTGADTGTGSTAPRTPAPAGGGDGRTPPTEGWDPDRGTPDPDRATPDPDREVRALMDRVDRALLTRHPEIEALRRYGRGRALLAAGHGSEARKAFAAALAAAADEQTWTVRYHCLGALALSEAVDGLLREAEAHARDGLKAAEEHGIPLDRRTARCHLALAAVAADRGDLAGAGRYLAAARAHATAHDVPAAAEAAVLRSRLELAHGRATAALSALDDVPVSADGPARAGGEAAGRIAVARCSVHLARGDPAAALAALGEAPTGGPAVAVATAAARLAAGDAEPARRLLAGLPGGERVPPAVRVRAQLLEARSAAVEGDTARAVPLVAAAVRTARPHGLRAPFTEAGPWLRHLLARAPGLADAGAWLTGRSADAEKRSGRGTATRSGPEDAAAGAPLLVEQLSPRERDVLRCAAQTMSTDEIAAELFLSVNTVKTHLKSVYRKLSVSRRSEAVRRARDIGLL</sequence>
<feature type="domain" description="HTH luxR-type" evidence="5">
    <location>
        <begin position="858"/>
        <end position="923"/>
    </location>
</feature>
<dbReference type="SUPFAM" id="SSF52540">
    <property type="entry name" value="P-loop containing nucleoside triphosphate hydrolases"/>
    <property type="match status" value="1"/>
</dbReference>
<dbReference type="InterPro" id="IPR036388">
    <property type="entry name" value="WH-like_DNA-bd_sf"/>
</dbReference>
<dbReference type="Pfam" id="PF13191">
    <property type="entry name" value="AAA_16"/>
    <property type="match status" value="1"/>
</dbReference>
<feature type="region of interest" description="Disordered" evidence="4">
    <location>
        <begin position="834"/>
        <end position="854"/>
    </location>
</feature>
<keyword evidence="7" id="KW-1185">Reference proteome</keyword>
<dbReference type="GO" id="GO:0006355">
    <property type="term" value="P:regulation of DNA-templated transcription"/>
    <property type="evidence" value="ECO:0007669"/>
    <property type="project" value="InterPro"/>
</dbReference>
<name>A0A2S1T138_9ACTN</name>
<dbReference type="PANTHER" id="PTHR44688:SF16">
    <property type="entry name" value="DNA-BINDING TRANSCRIPTIONAL ACTIVATOR DEVR_DOSR"/>
    <property type="match status" value="1"/>
</dbReference>
<feature type="compositionally biased region" description="Low complexity" evidence="4">
    <location>
        <begin position="466"/>
        <end position="475"/>
    </location>
</feature>
<dbReference type="RefSeq" id="WP_108908333.1">
    <property type="nucleotide sequence ID" value="NZ_CP029188.1"/>
</dbReference>
<dbReference type="InterPro" id="IPR041664">
    <property type="entry name" value="AAA_16"/>
</dbReference>
<evidence type="ECO:0000256" key="3">
    <source>
        <dbReference type="ARBA" id="ARBA00023163"/>
    </source>
</evidence>
<accession>A0A2S1T138</accession>
<dbReference type="InterPro" id="IPR003593">
    <property type="entry name" value="AAA+_ATPase"/>
</dbReference>
<dbReference type="Pfam" id="PF25873">
    <property type="entry name" value="WHD_MalT"/>
    <property type="match status" value="1"/>
</dbReference>
<dbReference type="Gene3D" id="3.40.50.300">
    <property type="entry name" value="P-loop containing nucleotide triphosphate hydrolases"/>
    <property type="match status" value="1"/>
</dbReference>
<dbReference type="CDD" id="cd06170">
    <property type="entry name" value="LuxR_C_like"/>
    <property type="match status" value="1"/>
</dbReference>
<keyword evidence="3" id="KW-0804">Transcription</keyword>
<feature type="compositionally biased region" description="Basic and acidic residues" evidence="4">
    <location>
        <begin position="496"/>
        <end position="514"/>
    </location>
</feature>
<evidence type="ECO:0000313" key="6">
    <source>
        <dbReference type="EMBL" id="AWI32383.1"/>
    </source>
</evidence>
<keyword evidence="2" id="KW-0238">DNA-binding</keyword>
<organism evidence="6 7">
    <name type="scientific">Streptomyces tirandamycinicus</name>
    <dbReference type="NCBI Taxonomy" id="2174846"/>
    <lineage>
        <taxon>Bacteria</taxon>
        <taxon>Bacillati</taxon>
        <taxon>Actinomycetota</taxon>
        <taxon>Actinomycetes</taxon>
        <taxon>Kitasatosporales</taxon>
        <taxon>Streptomycetaceae</taxon>
        <taxon>Streptomyces</taxon>
    </lineage>
</organism>
<dbReference type="PRINTS" id="PR00038">
    <property type="entry name" value="HTHLUXR"/>
</dbReference>
<keyword evidence="1" id="KW-0805">Transcription regulation</keyword>
<dbReference type="Pfam" id="PF00196">
    <property type="entry name" value="GerE"/>
    <property type="match status" value="1"/>
</dbReference>
<gene>
    <name evidence="6" type="ORF">DDW44_28975</name>
</gene>
<dbReference type="EMBL" id="CP029188">
    <property type="protein sequence ID" value="AWI32383.1"/>
    <property type="molecule type" value="Genomic_DNA"/>
</dbReference>
<reference evidence="6 7" key="1">
    <citation type="submission" date="2018-05" db="EMBL/GenBank/DDBJ databases">
        <title>Complete genome sequence of sponge-derived Streptomyces sp. HNM0039.</title>
        <authorList>
            <person name="Huang X."/>
            <person name="Zhou S."/>
        </authorList>
    </citation>
    <scope>NUCLEOTIDE SEQUENCE [LARGE SCALE GENOMIC DNA]</scope>
    <source>
        <strain evidence="6 7">HNM0039</strain>
    </source>
</reference>
<dbReference type="Gene3D" id="1.25.40.10">
    <property type="entry name" value="Tetratricopeptide repeat domain"/>
    <property type="match status" value="1"/>
</dbReference>
<dbReference type="Proteomes" id="UP000244900">
    <property type="component" value="Chromosome"/>
</dbReference>
<dbReference type="InterPro" id="IPR016032">
    <property type="entry name" value="Sig_transdc_resp-reg_C-effctor"/>
</dbReference>
<evidence type="ECO:0000256" key="2">
    <source>
        <dbReference type="ARBA" id="ARBA00023125"/>
    </source>
</evidence>
<dbReference type="GO" id="GO:0003677">
    <property type="term" value="F:DNA binding"/>
    <property type="evidence" value="ECO:0007669"/>
    <property type="project" value="UniProtKB-KW"/>
</dbReference>
<proteinExistence type="predicted"/>
<dbReference type="InterPro" id="IPR059106">
    <property type="entry name" value="WHD_MalT"/>
</dbReference>
<dbReference type="PANTHER" id="PTHR44688">
    <property type="entry name" value="DNA-BINDING TRANSCRIPTIONAL ACTIVATOR DEVR_DOSR"/>
    <property type="match status" value="1"/>
</dbReference>
<dbReference type="InterPro" id="IPR000792">
    <property type="entry name" value="Tscrpt_reg_LuxR_C"/>
</dbReference>
<evidence type="ECO:0000259" key="5">
    <source>
        <dbReference type="PROSITE" id="PS50043"/>
    </source>
</evidence>
<dbReference type="Pfam" id="PF17874">
    <property type="entry name" value="TPR_MalT"/>
    <property type="match status" value="1"/>
</dbReference>
<dbReference type="SUPFAM" id="SSF46894">
    <property type="entry name" value="C-terminal effector domain of the bipartite response regulators"/>
    <property type="match status" value="1"/>
</dbReference>
<dbReference type="InterPro" id="IPR041617">
    <property type="entry name" value="TPR_MalT"/>
</dbReference>
<feature type="region of interest" description="Disordered" evidence="4">
    <location>
        <begin position="466"/>
        <end position="514"/>
    </location>
</feature>
<evidence type="ECO:0000313" key="7">
    <source>
        <dbReference type="Proteomes" id="UP000244900"/>
    </source>
</evidence>